<dbReference type="EMBL" id="OUUZ01000013">
    <property type="protein sequence ID" value="SPQ24397.1"/>
    <property type="molecule type" value="Genomic_DNA"/>
</dbReference>
<evidence type="ECO:0000256" key="4">
    <source>
        <dbReference type="ARBA" id="ARBA00023026"/>
    </source>
</evidence>
<accession>A0A446BPG8</accession>
<dbReference type="PANTHER" id="PTHR33365:SF12">
    <property type="entry name" value="TAT PATHWAY SIGNAL SEQUENCE"/>
    <property type="match status" value="1"/>
</dbReference>
<evidence type="ECO:0000256" key="5">
    <source>
        <dbReference type="ARBA" id="ARBA00023136"/>
    </source>
</evidence>
<sequence>MSPRYSIIPPPNPEEGDEDAPSLTEKNDIFQSNCWNQSLRTSLLATAALVLYTLAVSWVTKAALQHHHDRDVAAPASSFPHPDEKQYVIKQTGQVGEPWLHQLVYGEPSAEVDEAWFALLRPFNTRVPAERYEATMPNRPSVRVADGSGDYYVTLTVYHELHCLMRFRWFLYPEYYANKTWEEQAQDKFLMGHYRHCIASLLESVLCHGDTSMRTFHWDRTRPAPIPDSEAERKCVDWKWLYDWTGNHSFLLQDRILSHPTFGLLDENLKPVNGLPGNSE</sequence>
<name>A0A446BPG8_9PEZI</name>
<organism evidence="9 10">
    <name type="scientific">Thermothielavioides terrestris</name>
    <dbReference type="NCBI Taxonomy" id="2587410"/>
    <lineage>
        <taxon>Eukaryota</taxon>
        <taxon>Fungi</taxon>
        <taxon>Dikarya</taxon>
        <taxon>Ascomycota</taxon>
        <taxon>Pezizomycotina</taxon>
        <taxon>Sordariomycetes</taxon>
        <taxon>Sordariomycetidae</taxon>
        <taxon>Sordariales</taxon>
        <taxon>Chaetomiaceae</taxon>
        <taxon>Thermothielavioides</taxon>
    </lineage>
</organism>
<evidence type="ECO:0000256" key="2">
    <source>
        <dbReference type="ARBA" id="ARBA00022692"/>
    </source>
</evidence>
<keyword evidence="5" id="KW-0472">Membrane</keyword>
<dbReference type="AlphaFoldDB" id="A0A446BPG8"/>
<evidence type="ECO:0000256" key="8">
    <source>
        <dbReference type="SAM" id="MobiDB-lite"/>
    </source>
</evidence>
<keyword evidence="6" id="KW-0325">Glycoprotein</keyword>
<evidence type="ECO:0000256" key="6">
    <source>
        <dbReference type="ARBA" id="ARBA00023180"/>
    </source>
</evidence>
<reference evidence="9 10" key="1">
    <citation type="submission" date="2018-04" db="EMBL/GenBank/DDBJ databases">
        <authorList>
            <person name="Huttner S."/>
            <person name="Dainat J."/>
        </authorList>
    </citation>
    <scope>NUCLEOTIDE SEQUENCE [LARGE SCALE GENOMIC DNA]</scope>
</reference>
<evidence type="ECO:0000256" key="3">
    <source>
        <dbReference type="ARBA" id="ARBA00022989"/>
    </source>
</evidence>
<evidence type="ECO:0000313" key="10">
    <source>
        <dbReference type="Proteomes" id="UP000289323"/>
    </source>
</evidence>
<protein>
    <submittedName>
        <fullName evidence="9">F507805b-9178-4033-817d-935dcdc5d92f</fullName>
    </submittedName>
</protein>
<keyword evidence="2" id="KW-0812">Transmembrane</keyword>
<feature type="region of interest" description="Disordered" evidence="8">
    <location>
        <begin position="1"/>
        <end position="23"/>
    </location>
</feature>
<dbReference type="GO" id="GO:0016020">
    <property type="term" value="C:membrane"/>
    <property type="evidence" value="ECO:0007669"/>
    <property type="project" value="UniProtKB-SubCell"/>
</dbReference>
<dbReference type="Proteomes" id="UP000289323">
    <property type="component" value="Unassembled WGS sequence"/>
</dbReference>
<evidence type="ECO:0000256" key="7">
    <source>
        <dbReference type="ARBA" id="ARBA00035112"/>
    </source>
</evidence>
<dbReference type="Pfam" id="PF11807">
    <property type="entry name" value="UstYa"/>
    <property type="match status" value="1"/>
</dbReference>
<keyword evidence="4" id="KW-0843">Virulence</keyword>
<proteinExistence type="inferred from homology"/>
<dbReference type="PANTHER" id="PTHR33365">
    <property type="entry name" value="YALI0B05434P"/>
    <property type="match status" value="1"/>
</dbReference>
<keyword evidence="3" id="KW-1133">Transmembrane helix</keyword>
<dbReference type="GO" id="GO:0043386">
    <property type="term" value="P:mycotoxin biosynthetic process"/>
    <property type="evidence" value="ECO:0007669"/>
    <property type="project" value="InterPro"/>
</dbReference>
<evidence type="ECO:0000256" key="1">
    <source>
        <dbReference type="ARBA" id="ARBA00004167"/>
    </source>
</evidence>
<gene>
    <name evidence="9" type="ORF">TT172_LOCUS6816</name>
</gene>
<evidence type="ECO:0000313" key="9">
    <source>
        <dbReference type="EMBL" id="SPQ24397.1"/>
    </source>
</evidence>
<comment type="similarity">
    <text evidence="7">Belongs to the ustYa family.</text>
</comment>
<comment type="subcellular location">
    <subcellularLocation>
        <location evidence="1">Membrane</location>
        <topology evidence="1">Single-pass membrane protein</topology>
    </subcellularLocation>
</comment>
<dbReference type="InterPro" id="IPR021765">
    <property type="entry name" value="UstYa-like"/>
</dbReference>